<dbReference type="RefSeq" id="WP_111868974.1">
    <property type="nucleotide sequence ID" value="NZ_QLYX01000007.1"/>
</dbReference>
<protein>
    <submittedName>
        <fullName evidence="2">Hemerythrin domain-containing protein</fullName>
    </submittedName>
</protein>
<evidence type="ECO:0000313" key="3">
    <source>
        <dbReference type="Proteomes" id="UP000251891"/>
    </source>
</evidence>
<dbReference type="AlphaFoldDB" id="A0A365H4Y9"/>
<accession>A0A365H4Y9</accession>
<dbReference type="EMBL" id="QLYX01000007">
    <property type="protein sequence ID" value="RAY14062.1"/>
    <property type="molecule type" value="Genomic_DNA"/>
</dbReference>
<comment type="caution">
    <text evidence="2">The sequence shown here is derived from an EMBL/GenBank/DDBJ whole genome shotgun (WGS) entry which is preliminary data.</text>
</comment>
<dbReference type="InterPro" id="IPR012312">
    <property type="entry name" value="Hemerythrin-like"/>
</dbReference>
<proteinExistence type="predicted"/>
<gene>
    <name evidence="2" type="ORF">DPM19_17445</name>
</gene>
<reference evidence="2 3" key="1">
    <citation type="submission" date="2018-06" db="EMBL/GenBank/DDBJ databases">
        <title>Actinomadura craniellae sp. nov. isolated from marine sponge Craniella sp.</title>
        <authorList>
            <person name="Li L."/>
            <person name="Xu Q.H."/>
            <person name="Lin H.W."/>
            <person name="Lu Y.H."/>
        </authorList>
    </citation>
    <scope>NUCLEOTIDE SEQUENCE [LARGE SCALE GENOMIC DNA]</scope>
    <source>
        <strain evidence="2 3">LHW63021</strain>
    </source>
</reference>
<evidence type="ECO:0000259" key="1">
    <source>
        <dbReference type="Pfam" id="PF01814"/>
    </source>
</evidence>
<sequence>MASPAARTEGSDLYDELITVHTIMRRGARLTADAFARRAAGEPVDTKTLVGTTHWLVTFVHHHHASEDELFWPVLREYFPQTVAKLDELTAEHHALDVELQDLTKAADALAAGGPSAGDAVRRGAATAARVRDVLLHHLGTEEPALADLMPKVPNARVLQLRKAIVDGAPKAGPDLVLGLLEDPDRPAGYEHMMGNFPPPVRWLRPLLLRRYRSRKKALLGSH</sequence>
<organism evidence="2 3">
    <name type="scientific">Actinomadura craniellae</name>
    <dbReference type="NCBI Taxonomy" id="2231787"/>
    <lineage>
        <taxon>Bacteria</taxon>
        <taxon>Bacillati</taxon>
        <taxon>Actinomycetota</taxon>
        <taxon>Actinomycetes</taxon>
        <taxon>Streptosporangiales</taxon>
        <taxon>Thermomonosporaceae</taxon>
        <taxon>Actinomadura</taxon>
    </lineage>
</organism>
<evidence type="ECO:0000313" key="2">
    <source>
        <dbReference type="EMBL" id="RAY14062.1"/>
    </source>
</evidence>
<name>A0A365H4Y9_9ACTN</name>
<dbReference type="OrthoDB" id="5197650at2"/>
<keyword evidence="3" id="KW-1185">Reference proteome</keyword>
<dbReference type="Gene3D" id="1.20.120.520">
    <property type="entry name" value="nmb1532 protein domain like"/>
    <property type="match status" value="1"/>
</dbReference>
<dbReference type="CDD" id="cd12108">
    <property type="entry name" value="Hr-like"/>
    <property type="match status" value="1"/>
</dbReference>
<dbReference type="Proteomes" id="UP000251891">
    <property type="component" value="Unassembled WGS sequence"/>
</dbReference>
<feature type="domain" description="Hemerythrin-like" evidence="1">
    <location>
        <begin position="13"/>
        <end position="143"/>
    </location>
</feature>
<dbReference type="Pfam" id="PF01814">
    <property type="entry name" value="Hemerythrin"/>
    <property type="match status" value="1"/>
</dbReference>